<dbReference type="AlphaFoldDB" id="F7ZKW5"/>
<name>F7ZKW5_ROSLO</name>
<dbReference type="EMBL" id="CP002623">
    <property type="protein sequence ID" value="AEI93976.1"/>
    <property type="molecule type" value="Genomic_DNA"/>
</dbReference>
<evidence type="ECO:0000313" key="3">
    <source>
        <dbReference type="Proteomes" id="UP000001353"/>
    </source>
</evidence>
<dbReference type="KEGG" id="rli:RLO149_c019920"/>
<accession>F7ZKW5</accession>
<evidence type="ECO:0000256" key="1">
    <source>
        <dbReference type="SAM" id="Phobius"/>
    </source>
</evidence>
<feature type="transmembrane region" description="Helical" evidence="1">
    <location>
        <begin position="12"/>
        <end position="33"/>
    </location>
</feature>
<protein>
    <submittedName>
        <fullName evidence="2">Uncharacterized protein</fullName>
    </submittedName>
</protein>
<sequence length="189" mass="20398">MRKMIFEHVRRYAIVAVASVFPFAGMAGTPVIYTDGTKPLFEIEVPDFWSLRTGGLRDLASPEQSDDFRDISRLFGITPDAHDGIWVGLISPFGVTTLPEARAYLRDIGPFLVQDASVEPPKARRINGLNASSISGTGRREGRNVSFTVLAIDLPGARVAIAAVVIEAGAYLDPLGDVNAMLASIQAVR</sequence>
<dbReference type="eggNOG" id="ENOG5033R7P">
    <property type="taxonomic scope" value="Bacteria"/>
</dbReference>
<keyword evidence="1" id="KW-1133">Transmembrane helix</keyword>
<keyword evidence="1" id="KW-0812">Transmembrane</keyword>
<gene>
    <name evidence="2" type="ordered locus">RLO149_c019920</name>
</gene>
<dbReference type="HOGENOM" id="CLU_1585202_0_0_5"/>
<proteinExistence type="predicted"/>
<dbReference type="Proteomes" id="UP000001353">
    <property type="component" value="Chromosome"/>
</dbReference>
<reference evidence="2 3" key="1">
    <citation type="journal article" date="2011" name="BMC Genomics">
        <title>Comparative genome analysis and genome-guided physiological analysis of Roseobacter litoralis.</title>
        <authorList>
            <person name="Kalhoefer D."/>
            <person name="Thole S."/>
            <person name="Voget S."/>
            <person name="Lehmann R."/>
            <person name="Liesegang H."/>
            <person name="Wollher A."/>
            <person name="Daniel R."/>
            <person name="Simon M."/>
            <person name="Brinkhoff T."/>
        </authorList>
    </citation>
    <scope>NUCLEOTIDE SEQUENCE [LARGE SCALE GENOMIC DNA]</scope>
    <source>
        <strain evidence="3">ATCC 49566 / DSM 6996 / JCM 21268 / NBRC 15278 / OCh 149</strain>
    </source>
</reference>
<organism evidence="2 3">
    <name type="scientific">Roseobacter litoralis (strain ATCC 49566 / DSM 6996 / JCM 21268 / NBRC 15278 / OCh 149)</name>
    <dbReference type="NCBI Taxonomy" id="391595"/>
    <lineage>
        <taxon>Bacteria</taxon>
        <taxon>Pseudomonadati</taxon>
        <taxon>Pseudomonadota</taxon>
        <taxon>Alphaproteobacteria</taxon>
        <taxon>Rhodobacterales</taxon>
        <taxon>Roseobacteraceae</taxon>
        <taxon>Roseobacter</taxon>
    </lineage>
</organism>
<keyword evidence="1" id="KW-0472">Membrane</keyword>
<evidence type="ECO:0000313" key="2">
    <source>
        <dbReference type="EMBL" id="AEI93976.1"/>
    </source>
</evidence>
<keyword evidence="3" id="KW-1185">Reference proteome</keyword>
<dbReference type="OrthoDB" id="7707581at2"/>
<dbReference type="RefSeq" id="WP_013961903.1">
    <property type="nucleotide sequence ID" value="NC_015730.1"/>
</dbReference>